<evidence type="ECO:0000259" key="3">
    <source>
        <dbReference type="Pfam" id="PF10370"/>
    </source>
</evidence>
<gene>
    <name evidence="4" type="ORF">ACFP81_01910</name>
</gene>
<protein>
    <submittedName>
        <fullName evidence="4">Fumarylacetoacetate hydrolase family protein</fullName>
        <ecNumber evidence="4">3.7.-.-</ecNumber>
    </submittedName>
</protein>
<reference evidence="5" key="1">
    <citation type="journal article" date="2019" name="Int. J. Syst. Evol. Microbiol.">
        <title>The Global Catalogue of Microorganisms (GCM) 10K type strain sequencing project: providing services to taxonomists for standard genome sequencing and annotation.</title>
        <authorList>
            <consortium name="The Broad Institute Genomics Platform"/>
            <consortium name="The Broad Institute Genome Sequencing Center for Infectious Disease"/>
            <person name="Wu L."/>
            <person name="Ma J."/>
        </authorList>
    </citation>
    <scope>NUCLEOTIDE SEQUENCE [LARGE SCALE GENOMIC DNA]</scope>
    <source>
        <strain evidence="5">CGMCC 1.15772</strain>
    </source>
</reference>
<dbReference type="Pfam" id="PF01557">
    <property type="entry name" value="FAA_hydrolase"/>
    <property type="match status" value="1"/>
</dbReference>
<dbReference type="SUPFAM" id="SSF56529">
    <property type="entry name" value="FAH"/>
    <property type="match status" value="1"/>
</dbReference>
<keyword evidence="4" id="KW-0378">Hydrolase</keyword>
<dbReference type="InterPro" id="IPR036663">
    <property type="entry name" value="Fumarylacetoacetase_C_sf"/>
</dbReference>
<organism evidence="4 5">
    <name type="scientific">Deinococcus lacus</name>
    <dbReference type="NCBI Taxonomy" id="392561"/>
    <lineage>
        <taxon>Bacteria</taxon>
        <taxon>Thermotogati</taxon>
        <taxon>Deinococcota</taxon>
        <taxon>Deinococci</taxon>
        <taxon>Deinococcales</taxon>
        <taxon>Deinococcaceae</taxon>
        <taxon>Deinococcus</taxon>
    </lineage>
</organism>
<dbReference type="GO" id="GO:0016787">
    <property type="term" value="F:hydrolase activity"/>
    <property type="evidence" value="ECO:0007669"/>
    <property type="project" value="UniProtKB-KW"/>
</dbReference>
<evidence type="ECO:0000259" key="2">
    <source>
        <dbReference type="Pfam" id="PF01557"/>
    </source>
</evidence>
<dbReference type="PANTHER" id="PTHR11820:SF7">
    <property type="entry name" value="ACYLPYRUVASE FAHD1, MITOCHONDRIAL"/>
    <property type="match status" value="1"/>
</dbReference>
<feature type="domain" description="Fumarylacetoacetase-like C-terminal" evidence="2">
    <location>
        <begin position="51"/>
        <end position="247"/>
    </location>
</feature>
<feature type="domain" description="Rv2993c-like N-terminal" evidence="3">
    <location>
        <begin position="1"/>
        <end position="46"/>
    </location>
</feature>
<dbReference type="InterPro" id="IPR018833">
    <property type="entry name" value="Rv2993c-like_N"/>
</dbReference>
<evidence type="ECO:0000313" key="4">
    <source>
        <dbReference type="EMBL" id="MFC6590908.1"/>
    </source>
</evidence>
<keyword evidence="5" id="KW-1185">Reference proteome</keyword>
<sequence length="250" mass="27613">MRLVRIRHNQQARWGRLEDDQVHLMAGTGPLTGETVQFDPAALLAPAEPTKIVCVGRNYVSHIREMGHMAQDLPREPGLFLKGPNALANPGASVRYPHWTDELHFEGELALVIGQRAQNLRPEMVPAAVLGYTCALDLTARDRQRTDLQWTRAKSADHFCPLGPWLVTDLDPTDLTVQTRVGGELRQDGRTSHMIFDVVQILTYVTRFMTLEPGDVVLTGTPDGVGPLQRGDRVEVEVGGIGTLLTEIEG</sequence>
<comment type="caution">
    <text evidence="4">The sequence shown here is derived from an EMBL/GenBank/DDBJ whole genome shotgun (WGS) entry which is preliminary data.</text>
</comment>
<keyword evidence="1" id="KW-0479">Metal-binding</keyword>
<dbReference type="Pfam" id="PF10370">
    <property type="entry name" value="Rv2993c-like_N"/>
    <property type="match status" value="1"/>
</dbReference>
<dbReference type="InterPro" id="IPR011234">
    <property type="entry name" value="Fumarylacetoacetase-like_C"/>
</dbReference>
<dbReference type="PANTHER" id="PTHR11820">
    <property type="entry name" value="ACYLPYRUVASE"/>
    <property type="match status" value="1"/>
</dbReference>
<evidence type="ECO:0000313" key="5">
    <source>
        <dbReference type="Proteomes" id="UP001596297"/>
    </source>
</evidence>
<dbReference type="RefSeq" id="WP_380081915.1">
    <property type="nucleotide sequence ID" value="NZ_JBHSWD010000001.1"/>
</dbReference>
<dbReference type="EMBL" id="JBHSWD010000001">
    <property type="protein sequence ID" value="MFC6590908.1"/>
    <property type="molecule type" value="Genomic_DNA"/>
</dbReference>
<dbReference type="Proteomes" id="UP001596297">
    <property type="component" value="Unassembled WGS sequence"/>
</dbReference>
<name>A0ABW1Y9E4_9DEIO</name>
<dbReference type="EC" id="3.7.-.-" evidence="4"/>
<dbReference type="Gene3D" id="3.90.850.10">
    <property type="entry name" value="Fumarylacetoacetase-like, C-terminal domain"/>
    <property type="match status" value="1"/>
</dbReference>
<accession>A0ABW1Y9E4</accession>
<evidence type="ECO:0000256" key="1">
    <source>
        <dbReference type="ARBA" id="ARBA00022723"/>
    </source>
</evidence>
<dbReference type="Gene3D" id="2.30.30.370">
    <property type="entry name" value="FAH"/>
    <property type="match status" value="1"/>
</dbReference>
<proteinExistence type="predicted"/>